<accession>A0A1V4SUK5</accession>
<dbReference type="EC" id="1.1.1.271" evidence="3"/>
<evidence type="ECO:0000313" key="3">
    <source>
        <dbReference type="EMBL" id="OPX46907.1"/>
    </source>
</evidence>
<evidence type="ECO:0000259" key="2">
    <source>
        <dbReference type="Pfam" id="PF01370"/>
    </source>
</evidence>
<proteinExistence type="inferred from homology"/>
<name>A0A1V4SUK5_9CLOT</name>
<sequence>MKFLFIGGYGTIGHSIVNLISQDSENTLYILKRHITKDLPKKDNIIYIQGNGKDEEFLSNIADKYNFDVVFNFIIFDPKEAKINIKAFKNKIKQFIFISTACVFDRDSSVLINEKTKKGNKYGNYGRLKLECENEFLKALKEFNFPITIVRPSQTYSGNRIPLSVKGSSCWSVIQRIIDGKEVIVHGDGKSTWVSTHSDDLAKGVYPLINNPLAIGEDFNITSDEILSWDQIYNTIGELLNKEVNIIHIPTDILKESKKYDFVTSILGDKQYSVIFDNSKIKSLNKDFHCDITLKEGLNKYLEFMDKHPELKIIDSDFQNWCDYLIKNYKKNIIQIGSF</sequence>
<dbReference type="AlphaFoldDB" id="A0A1V4SUK5"/>
<dbReference type="InterPro" id="IPR036291">
    <property type="entry name" value="NAD(P)-bd_dom_sf"/>
</dbReference>
<dbReference type="Gene3D" id="3.40.50.720">
    <property type="entry name" value="NAD(P)-binding Rossmann-like Domain"/>
    <property type="match status" value="1"/>
</dbReference>
<comment type="caution">
    <text evidence="3">The sequence shown here is derived from an EMBL/GenBank/DDBJ whole genome shotgun (WGS) entry which is preliminary data.</text>
</comment>
<gene>
    <name evidence="3" type="primary">fcl</name>
    <name evidence="3" type="ORF">CLTHE_24340</name>
</gene>
<feature type="domain" description="NAD-dependent epimerase/dehydratase" evidence="2">
    <location>
        <begin position="6"/>
        <end position="221"/>
    </location>
</feature>
<protein>
    <submittedName>
        <fullName evidence="3">GDP-L-fucose synthase</fullName>
        <ecNumber evidence="3">1.1.1.271</ecNumber>
    </submittedName>
</protein>
<dbReference type="GO" id="GO:0050577">
    <property type="term" value="F:GDP-L-fucose synthase activity"/>
    <property type="evidence" value="ECO:0007669"/>
    <property type="project" value="UniProtKB-EC"/>
</dbReference>
<dbReference type="SUPFAM" id="SSF51735">
    <property type="entry name" value="NAD(P)-binding Rossmann-fold domains"/>
    <property type="match status" value="1"/>
</dbReference>
<dbReference type="OrthoDB" id="9809586at2"/>
<evidence type="ECO:0000313" key="4">
    <source>
        <dbReference type="Proteomes" id="UP000191448"/>
    </source>
</evidence>
<comment type="similarity">
    <text evidence="1">Belongs to the NAD(P)-dependent epimerase/dehydratase family.</text>
</comment>
<dbReference type="Pfam" id="PF01370">
    <property type="entry name" value="Epimerase"/>
    <property type="match status" value="1"/>
</dbReference>
<dbReference type="InterPro" id="IPR001509">
    <property type="entry name" value="Epimerase_deHydtase"/>
</dbReference>
<evidence type="ECO:0000256" key="1">
    <source>
        <dbReference type="ARBA" id="ARBA00007637"/>
    </source>
</evidence>
<organism evidence="3 4">
    <name type="scientific">Clostridium thermobutyricum DSM 4928</name>
    <dbReference type="NCBI Taxonomy" id="1121339"/>
    <lineage>
        <taxon>Bacteria</taxon>
        <taxon>Bacillati</taxon>
        <taxon>Bacillota</taxon>
        <taxon>Clostridia</taxon>
        <taxon>Eubacteriales</taxon>
        <taxon>Clostridiaceae</taxon>
        <taxon>Clostridium</taxon>
    </lineage>
</organism>
<dbReference type="RefSeq" id="WP_080023702.1">
    <property type="nucleotide sequence ID" value="NZ_LTAY01000063.1"/>
</dbReference>
<reference evidence="3 4" key="1">
    <citation type="submission" date="2016-02" db="EMBL/GenBank/DDBJ databases">
        <title>Genome sequence of Clostridium thermobutyricum DSM 4928.</title>
        <authorList>
            <person name="Poehlein A."/>
            <person name="Daniel R."/>
        </authorList>
    </citation>
    <scope>NUCLEOTIDE SEQUENCE [LARGE SCALE GENOMIC DNA]</scope>
    <source>
        <strain evidence="3 4">DSM 4928</strain>
    </source>
</reference>
<dbReference type="EMBL" id="LTAY01000063">
    <property type="protein sequence ID" value="OPX46907.1"/>
    <property type="molecule type" value="Genomic_DNA"/>
</dbReference>
<dbReference type="Proteomes" id="UP000191448">
    <property type="component" value="Unassembled WGS sequence"/>
</dbReference>
<keyword evidence="3" id="KW-0560">Oxidoreductase</keyword>
<dbReference type="PANTHER" id="PTHR43000">
    <property type="entry name" value="DTDP-D-GLUCOSE 4,6-DEHYDRATASE-RELATED"/>
    <property type="match status" value="1"/>
</dbReference>